<dbReference type="GO" id="GO:0046872">
    <property type="term" value="F:metal ion binding"/>
    <property type="evidence" value="ECO:0007669"/>
    <property type="project" value="UniProtKB-UniRule"/>
</dbReference>
<keyword evidence="14" id="KW-0325">Glycoprotein</keyword>
<evidence type="ECO:0000256" key="16">
    <source>
        <dbReference type="SAM" id="SignalP"/>
    </source>
</evidence>
<feature type="signal peptide" evidence="16">
    <location>
        <begin position="1"/>
        <end position="24"/>
    </location>
</feature>
<dbReference type="InterPro" id="IPR015366">
    <property type="entry name" value="S53_propep"/>
</dbReference>
<dbReference type="EMBL" id="NPHW01004123">
    <property type="protein sequence ID" value="OXV08415.1"/>
    <property type="molecule type" value="Genomic_DNA"/>
</dbReference>
<comment type="subcellular location">
    <subcellularLocation>
        <location evidence="3">Secreted</location>
        <location evidence="3">Extracellular space</location>
    </subcellularLocation>
</comment>
<keyword evidence="7 15" id="KW-0479">Metal-binding</keyword>
<dbReference type="GO" id="GO:0006508">
    <property type="term" value="P:proteolysis"/>
    <property type="evidence" value="ECO:0007669"/>
    <property type="project" value="UniProtKB-KW"/>
</dbReference>
<comment type="cofactor">
    <cofactor evidence="15">
        <name>Ca(2+)</name>
        <dbReference type="ChEBI" id="CHEBI:29108"/>
    </cofactor>
    <text evidence="15">Binds 1 Ca(2+) ion per subunit.</text>
</comment>
<dbReference type="Pfam" id="PF00082">
    <property type="entry name" value="Peptidase_S8"/>
    <property type="match status" value="1"/>
</dbReference>
<evidence type="ECO:0000256" key="4">
    <source>
        <dbReference type="ARBA" id="ARBA00012462"/>
    </source>
</evidence>
<feature type="domain" description="Peptidase S53" evidence="17">
    <location>
        <begin position="217"/>
        <end position="605"/>
    </location>
</feature>
<comment type="catalytic activity">
    <reaction evidence="1">
        <text>Release of an N-terminal tripeptide from a polypeptide.</text>
        <dbReference type="EC" id="3.4.14.10"/>
    </reaction>
</comment>
<feature type="binding site" evidence="15">
    <location>
        <position position="583"/>
    </location>
    <ligand>
        <name>Ca(2+)</name>
        <dbReference type="ChEBI" id="CHEBI:29108"/>
    </ligand>
</feature>
<sequence length="605" mass="66326">MLARCCLPLFAFSLALYYPSLVSGRRNVIERLYTTPQGWQRSTPGCGDQPIKLRIALQQQNPEHFEQAVLDMSTPDHPKYGMYFQSHHEMKTMLLPSDNTVSNVTSWLRSFGISDIKQNADWINFQTTIGVANKLLSTNFYWYTNDHIHIRRLRTLKYSLPDAVAKHIFMIQPTTRFGQIRPQHIPYALKHFPKEAVRKLSLHGNFRPRLVDNCTSQNSPSCLKSLYNINYTANAQSGSKASVASFLQQYARYTDLAKFEQSTAPWAVGQNFTVIKFKGGEDNQTSAKGSMEANLDVQYITSIVSPLPIVEFSTGGLGPLVPDIAEPTQDDDMNEPYLEFLNGILEMNQSDLPQVISISYGEDEQSVPPHYAYSVCSLFSQLASRGVSVLFSSGDSGVGFGCKSNDGKNLTRFMPQFPAACPWVTSVGATTGQPEVAAFFSSGGFSNLWSAPEYQASVVNEYVANLGNKWNGLFNPSGRGFPDVSAQGVKFPVIDKSTLVTLYGTSCSTPVFAGVIALLNDARLQAGKPPMGFLNPWLYGSGCSGLNDITSGNSIGCDGGNMLNRTVVGSGIVPNASWEATRGWDPVTGLGTPAFDKMLKLALSF</sequence>
<comment type="caution">
    <text evidence="18">The sequence shown here is derived from an EMBL/GenBank/DDBJ whole genome shotgun (WGS) entry which is preliminary data.</text>
</comment>
<accession>A0A232LW83</accession>
<feature type="active site" description="Charge relay system" evidence="15">
    <location>
        <position position="292"/>
    </location>
</feature>
<feature type="binding site" evidence="15">
    <location>
        <position position="548"/>
    </location>
    <ligand>
        <name>Ca(2+)</name>
        <dbReference type="ChEBI" id="CHEBI:29108"/>
    </ligand>
</feature>
<dbReference type="Pfam" id="PF09286">
    <property type="entry name" value="Pro-kuma_activ"/>
    <property type="match status" value="1"/>
</dbReference>
<dbReference type="InterPro" id="IPR036852">
    <property type="entry name" value="Peptidase_S8/S53_dom_sf"/>
</dbReference>
<evidence type="ECO:0000313" key="19">
    <source>
        <dbReference type="Proteomes" id="UP000243515"/>
    </source>
</evidence>
<protein>
    <recommendedName>
        <fullName evidence="4">tripeptidyl-peptidase II</fullName>
        <ecNumber evidence="4">3.4.14.10</ecNumber>
    </recommendedName>
</protein>
<evidence type="ECO:0000256" key="14">
    <source>
        <dbReference type="ARBA" id="ARBA00023180"/>
    </source>
</evidence>
<dbReference type="GO" id="GO:0005576">
    <property type="term" value="C:extracellular region"/>
    <property type="evidence" value="ECO:0007669"/>
    <property type="project" value="UniProtKB-SubCell"/>
</dbReference>
<feature type="chain" id="PRO_5012624366" description="tripeptidyl-peptidase II" evidence="16">
    <location>
        <begin position="25"/>
        <end position="605"/>
    </location>
</feature>
<evidence type="ECO:0000256" key="13">
    <source>
        <dbReference type="ARBA" id="ARBA00023145"/>
    </source>
</evidence>
<name>A0A232LW83_9EURO</name>
<keyword evidence="5" id="KW-0964">Secreted</keyword>
<keyword evidence="19" id="KW-1185">Reference proteome</keyword>
<dbReference type="GO" id="GO:0004252">
    <property type="term" value="F:serine-type endopeptidase activity"/>
    <property type="evidence" value="ECO:0007669"/>
    <property type="project" value="UniProtKB-UniRule"/>
</dbReference>
<dbReference type="PROSITE" id="PS00138">
    <property type="entry name" value="SUBTILASE_SER"/>
    <property type="match status" value="1"/>
</dbReference>
<dbReference type="InterPro" id="IPR000209">
    <property type="entry name" value="Peptidase_S8/S53_dom"/>
</dbReference>
<keyword evidence="8 16" id="KW-0732">Signal</keyword>
<dbReference type="SUPFAM" id="SSF52743">
    <property type="entry name" value="Subtilisin-like"/>
    <property type="match status" value="1"/>
</dbReference>
<evidence type="ECO:0000256" key="1">
    <source>
        <dbReference type="ARBA" id="ARBA00001910"/>
    </source>
</evidence>
<dbReference type="PROSITE" id="PS51695">
    <property type="entry name" value="SEDOLISIN"/>
    <property type="match status" value="1"/>
</dbReference>
<keyword evidence="12" id="KW-0843">Virulence</keyword>
<evidence type="ECO:0000256" key="9">
    <source>
        <dbReference type="ARBA" id="ARBA00022801"/>
    </source>
</evidence>
<organism evidence="18 19">
    <name type="scientific">Elaphomyces granulatus</name>
    <dbReference type="NCBI Taxonomy" id="519963"/>
    <lineage>
        <taxon>Eukaryota</taxon>
        <taxon>Fungi</taxon>
        <taxon>Dikarya</taxon>
        <taxon>Ascomycota</taxon>
        <taxon>Pezizomycotina</taxon>
        <taxon>Eurotiomycetes</taxon>
        <taxon>Eurotiomycetidae</taxon>
        <taxon>Eurotiales</taxon>
        <taxon>Elaphomycetaceae</taxon>
        <taxon>Elaphomyces</taxon>
    </lineage>
</organism>
<dbReference type="Proteomes" id="UP000243515">
    <property type="component" value="Unassembled WGS sequence"/>
</dbReference>
<keyword evidence="9 15" id="KW-0378">Hydrolase</keyword>
<feature type="binding site" evidence="15">
    <location>
        <position position="549"/>
    </location>
    <ligand>
        <name>Ca(2+)</name>
        <dbReference type="ChEBI" id="CHEBI:29108"/>
    </ligand>
</feature>
<evidence type="ECO:0000256" key="7">
    <source>
        <dbReference type="ARBA" id="ARBA00022723"/>
    </source>
</evidence>
<dbReference type="SMART" id="SM00944">
    <property type="entry name" value="Pro-kuma_activ"/>
    <property type="match status" value="1"/>
</dbReference>
<keyword evidence="10 15" id="KW-0720">Serine protease</keyword>
<dbReference type="AlphaFoldDB" id="A0A232LW83"/>
<evidence type="ECO:0000256" key="8">
    <source>
        <dbReference type="ARBA" id="ARBA00022729"/>
    </source>
</evidence>
<evidence type="ECO:0000256" key="3">
    <source>
        <dbReference type="ARBA" id="ARBA00004239"/>
    </source>
</evidence>
<reference evidence="18 19" key="1">
    <citation type="journal article" date="2015" name="Environ. Microbiol.">
        <title>Metagenome sequence of Elaphomyces granulatus from sporocarp tissue reveals Ascomycota ectomycorrhizal fingerprints of genome expansion and a Proteobacteria-rich microbiome.</title>
        <authorList>
            <person name="Quandt C.A."/>
            <person name="Kohler A."/>
            <person name="Hesse C.N."/>
            <person name="Sharpton T.J."/>
            <person name="Martin F."/>
            <person name="Spatafora J.W."/>
        </authorList>
    </citation>
    <scope>NUCLEOTIDE SEQUENCE [LARGE SCALE GENOMIC DNA]</scope>
    <source>
        <strain evidence="18 19">OSC145934</strain>
    </source>
</reference>
<dbReference type="CDD" id="cd04056">
    <property type="entry name" value="Peptidases_S53"/>
    <property type="match status" value="1"/>
</dbReference>
<dbReference type="EC" id="3.4.14.10" evidence="4"/>
<evidence type="ECO:0000256" key="5">
    <source>
        <dbReference type="ARBA" id="ARBA00022525"/>
    </source>
</evidence>
<evidence type="ECO:0000256" key="15">
    <source>
        <dbReference type="PROSITE-ProRule" id="PRU01032"/>
    </source>
</evidence>
<dbReference type="InterPro" id="IPR050819">
    <property type="entry name" value="Tripeptidyl-peptidase_I"/>
</dbReference>
<keyword evidence="6 15" id="KW-0645">Protease</keyword>
<dbReference type="PANTHER" id="PTHR14218">
    <property type="entry name" value="PROTEASE S8 TRIPEPTIDYL PEPTIDASE I CLN2"/>
    <property type="match status" value="1"/>
</dbReference>
<comment type="function">
    <text evidence="2">Secreted tripeptidyl-peptidase which degrades proteins at acidic pHs and is involved in virulence.</text>
</comment>
<evidence type="ECO:0000256" key="11">
    <source>
        <dbReference type="ARBA" id="ARBA00022837"/>
    </source>
</evidence>
<dbReference type="FunFam" id="3.40.50.200:FF:000015">
    <property type="entry name" value="Tripeptidyl peptidase A"/>
    <property type="match status" value="1"/>
</dbReference>
<evidence type="ECO:0000256" key="6">
    <source>
        <dbReference type="ARBA" id="ARBA00022670"/>
    </source>
</evidence>
<feature type="active site" description="Charge relay system" evidence="15">
    <location>
        <position position="296"/>
    </location>
</feature>
<evidence type="ECO:0000313" key="18">
    <source>
        <dbReference type="EMBL" id="OXV08415.1"/>
    </source>
</evidence>
<proteinExistence type="predicted"/>
<feature type="binding site" evidence="15">
    <location>
        <position position="585"/>
    </location>
    <ligand>
        <name>Ca(2+)</name>
        <dbReference type="ChEBI" id="CHEBI:29108"/>
    </ligand>
</feature>
<dbReference type="Gene3D" id="3.40.50.200">
    <property type="entry name" value="Peptidase S8/S53 domain"/>
    <property type="match status" value="1"/>
</dbReference>
<dbReference type="InterPro" id="IPR030400">
    <property type="entry name" value="Sedolisin_dom"/>
</dbReference>
<dbReference type="SUPFAM" id="SSF54897">
    <property type="entry name" value="Protease propeptides/inhibitors"/>
    <property type="match status" value="1"/>
</dbReference>
<evidence type="ECO:0000256" key="2">
    <source>
        <dbReference type="ARBA" id="ARBA00002451"/>
    </source>
</evidence>
<feature type="active site" description="Charge relay system" evidence="15">
    <location>
        <position position="506"/>
    </location>
</feature>
<dbReference type="InterPro" id="IPR023828">
    <property type="entry name" value="Peptidase_S8_Ser-AS"/>
</dbReference>
<dbReference type="CDD" id="cd11377">
    <property type="entry name" value="Pro-peptidase_S53"/>
    <property type="match status" value="1"/>
</dbReference>
<dbReference type="OrthoDB" id="409122at2759"/>
<keyword evidence="11 15" id="KW-0106">Calcium</keyword>
<evidence type="ECO:0000259" key="17">
    <source>
        <dbReference type="PROSITE" id="PS51695"/>
    </source>
</evidence>
<gene>
    <name evidence="18" type="ORF">Egran_03823</name>
</gene>
<keyword evidence="13" id="KW-0865">Zymogen</keyword>
<dbReference type="PANTHER" id="PTHR14218:SF15">
    <property type="entry name" value="TRIPEPTIDYL-PEPTIDASE 1"/>
    <property type="match status" value="1"/>
</dbReference>
<evidence type="ECO:0000256" key="10">
    <source>
        <dbReference type="ARBA" id="ARBA00022825"/>
    </source>
</evidence>
<dbReference type="GO" id="GO:0008240">
    <property type="term" value="F:tripeptidyl-peptidase activity"/>
    <property type="evidence" value="ECO:0007669"/>
    <property type="project" value="UniProtKB-EC"/>
</dbReference>
<evidence type="ECO:0000256" key="12">
    <source>
        <dbReference type="ARBA" id="ARBA00023026"/>
    </source>
</evidence>